<keyword evidence="4" id="KW-0472">Membrane</keyword>
<organism evidence="10 11">
    <name type="scientific">Bacteroides ovatus</name>
    <dbReference type="NCBI Taxonomy" id="28116"/>
    <lineage>
        <taxon>Bacteria</taxon>
        <taxon>Pseudomonadati</taxon>
        <taxon>Bacteroidota</taxon>
        <taxon>Bacteroidia</taxon>
        <taxon>Bacteroidales</taxon>
        <taxon>Bacteroidaceae</taxon>
        <taxon>Bacteroides</taxon>
    </lineage>
</organism>
<evidence type="ECO:0000256" key="3">
    <source>
        <dbReference type="ARBA" id="ARBA00022729"/>
    </source>
</evidence>
<keyword evidence="5" id="KW-0998">Cell outer membrane</keyword>
<dbReference type="AlphaFoldDB" id="A0A3E5I426"/>
<evidence type="ECO:0000313" key="10">
    <source>
        <dbReference type="EMBL" id="RHH49702.1"/>
    </source>
</evidence>
<dbReference type="RefSeq" id="WP_032847069.1">
    <property type="nucleotide sequence ID" value="NZ_BAABYV010000001.1"/>
</dbReference>
<evidence type="ECO:0000259" key="8">
    <source>
        <dbReference type="Pfam" id="PF14322"/>
    </source>
</evidence>
<feature type="signal peptide" evidence="6">
    <location>
        <begin position="1"/>
        <end position="23"/>
    </location>
</feature>
<dbReference type="Pfam" id="PF07980">
    <property type="entry name" value="SusD_RagB"/>
    <property type="match status" value="1"/>
</dbReference>
<dbReference type="Proteomes" id="UP000283329">
    <property type="component" value="Unassembled WGS sequence"/>
</dbReference>
<gene>
    <name evidence="10" type="ORF">DW206_06715</name>
    <name evidence="9" type="ORF">DYI28_16520</name>
</gene>
<reference evidence="12" key="1">
    <citation type="journal article" date="2018" name="J. Anim. Genet.">
        <title>Acquired interbacterial defense systems protect against interspecies antagonism in the human gut microbiome.</title>
        <authorList>
            <person name="Ross B.D."/>
            <person name="Verster A.J."/>
            <person name="Radey M.C."/>
            <person name="Schmidtke D.T."/>
            <person name="Pope C.E."/>
            <person name="Hoffman L.R."/>
            <person name="Hajjar A."/>
            <person name="Peterson S.B."/>
            <person name="Borenstein E."/>
            <person name="Mougous J."/>
        </authorList>
    </citation>
    <scope>NUCLEOTIDE SEQUENCE [LARGE SCALE GENOMIC DNA]</scope>
    <source>
        <strain evidence="12">3725 D1 iv</strain>
    </source>
</reference>
<reference evidence="10 11" key="3">
    <citation type="submission" date="2018-08" db="EMBL/GenBank/DDBJ databases">
        <title>A genome reference for cultivated species of the human gut microbiota.</title>
        <authorList>
            <person name="Zou Y."/>
            <person name="Xue W."/>
            <person name="Luo G."/>
        </authorList>
    </citation>
    <scope>NUCLEOTIDE SEQUENCE [LARGE SCALE GENOMIC DNA]</scope>
    <source>
        <strain evidence="10 11">AM17-48</strain>
    </source>
</reference>
<dbReference type="InterPro" id="IPR011990">
    <property type="entry name" value="TPR-like_helical_dom_sf"/>
</dbReference>
<dbReference type="InterPro" id="IPR012944">
    <property type="entry name" value="SusD_RagB_dom"/>
</dbReference>
<evidence type="ECO:0000313" key="11">
    <source>
        <dbReference type="Proteomes" id="UP000283329"/>
    </source>
</evidence>
<comment type="subcellular location">
    <subcellularLocation>
        <location evidence="1">Cell outer membrane</location>
    </subcellularLocation>
</comment>
<dbReference type="Proteomes" id="UP000318823">
    <property type="component" value="Chromosome"/>
</dbReference>
<feature type="domain" description="RagB/SusD" evidence="7">
    <location>
        <begin position="319"/>
        <end position="642"/>
    </location>
</feature>
<accession>A0A3E5I426</accession>
<dbReference type="GO" id="GO:0009279">
    <property type="term" value="C:cell outer membrane"/>
    <property type="evidence" value="ECO:0007669"/>
    <property type="project" value="UniProtKB-SubCell"/>
</dbReference>
<dbReference type="Pfam" id="PF14322">
    <property type="entry name" value="SusD-like_3"/>
    <property type="match status" value="1"/>
</dbReference>
<feature type="domain" description="SusD-like N-terminal" evidence="8">
    <location>
        <begin position="24"/>
        <end position="222"/>
    </location>
</feature>
<evidence type="ECO:0000259" key="7">
    <source>
        <dbReference type="Pfam" id="PF07980"/>
    </source>
</evidence>
<dbReference type="PROSITE" id="PS51257">
    <property type="entry name" value="PROKAR_LIPOPROTEIN"/>
    <property type="match status" value="1"/>
</dbReference>
<dbReference type="EMBL" id="QRJR01000004">
    <property type="protein sequence ID" value="RHH49702.1"/>
    <property type="molecule type" value="Genomic_DNA"/>
</dbReference>
<comment type="similarity">
    <text evidence="2">Belongs to the SusD family.</text>
</comment>
<protein>
    <submittedName>
        <fullName evidence="10">RagB/SusD family nutrient uptake outer membrane protein</fullName>
    </submittedName>
</protein>
<evidence type="ECO:0000256" key="5">
    <source>
        <dbReference type="ARBA" id="ARBA00023237"/>
    </source>
</evidence>
<reference evidence="9" key="2">
    <citation type="journal article" date="2018" name="Nature">
        <title>Human gut bacteria contain acquired interbacterial defence systems.</title>
        <authorList>
            <person name="Ross B.D."/>
            <person name="Verster A.J."/>
            <person name="Radey M.C."/>
            <person name="Schmidtke D.T."/>
            <person name="Pope C.E."/>
            <person name="Hoffman L.R."/>
            <person name="Hajjar A."/>
            <person name="Peterson S.B."/>
            <person name="Borenstein E."/>
            <person name="Mougous J."/>
        </authorList>
    </citation>
    <scope>NUCLEOTIDE SEQUENCE</scope>
    <source>
        <strain evidence="9">3725 D1 iv</strain>
    </source>
</reference>
<dbReference type="EMBL" id="CP041395">
    <property type="protein sequence ID" value="QDM10181.1"/>
    <property type="molecule type" value="Genomic_DNA"/>
</dbReference>
<evidence type="ECO:0000256" key="2">
    <source>
        <dbReference type="ARBA" id="ARBA00006275"/>
    </source>
</evidence>
<keyword evidence="3 6" id="KW-0732">Signal</keyword>
<feature type="chain" id="PRO_5042363133" evidence="6">
    <location>
        <begin position="24"/>
        <end position="644"/>
    </location>
</feature>
<evidence type="ECO:0000256" key="4">
    <source>
        <dbReference type="ARBA" id="ARBA00023136"/>
    </source>
</evidence>
<sequence>MKNKIRKYIALGMIAMFSLSSCSDYLDKEPDDQLTLETVFENKTNMERWLAYIYNATPKFYNYDGADAVADELAPSVGWESQGFKAILYQNGNWTSASGGVINYWETFPMRIRQAYIFIKYAHALPDVTEKEVNYMKAECRFFIAYFHAVMAMTYGAVPIIRDATEEITGETLLLKQEPFNTVVDWAANELLETSKLLPAYYDEDNKYGRITSIICLAMRARLLTFAASPLVNGNQDPDMVNMKNCDGVSIFDSTFKPERWKTAVDANKLLIDEAEKAGHKLYIETIGDDVDAFQSYQNALMLRYNQGNMEILFPRTYDDAGYFDRQANPRSMGGAGAIGVTQSLVDAFFMNNGLVPITGYTNDGATPVINSESGYSETGYSTVDESYKTTWMYATKGGTEQETEHVIVPKNTYKMYCGREPRFYISVLYNEEYHWGKDKSNAKNKFANFFSGGEDGGPSHDSPSAGYLIRKRVDPSAIPASSSGTYKKRQGVLYRLAEAYLSYAESLYEYSVAMGTYTDNETEILDYINRVRYRAGIPQYGKGADQIPVTEAQLRDLIRRERRVELNCEAGIRFDDLRRWKEAETALNGKFYGMNALAKSTERDEYYKRTLYQTRRFISYWWPIPQDDIDKNTNLRQLPGWWR</sequence>
<dbReference type="InterPro" id="IPR033985">
    <property type="entry name" value="SusD-like_N"/>
</dbReference>
<evidence type="ECO:0000313" key="9">
    <source>
        <dbReference type="EMBL" id="QDM10181.1"/>
    </source>
</evidence>
<evidence type="ECO:0000256" key="1">
    <source>
        <dbReference type="ARBA" id="ARBA00004442"/>
    </source>
</evidence>
<proteinExistence type="inferred from homology"/>
<dbReference type="SUPFAM" id="SSF48452">
    <property type="entry name" value="TPR-like"/>
    <property type="match status" value="1"/>
</dbReference>
<dbReference type="Gene3D" id="1.25.40.390">
    <property type="match status" value="1"/>
</dbReference>
<name>A0A3E5I426_BACOV</name>
<evidence type="ECO:0000256" key="6">
    <source>
        <dbReference type="SAM" id="SignalP"/>
    </source>
</evidence>
<evidence type="ECO:0000313" key="12">
    <source>
        <dbReference type="Proteomes" id="UP000318823"/>
    </source>
</evidence>
<reference evidence="9" key="4">
    <citation type="submission" date="2019-07" db="EMBL/GenBank/DDBJ databases">
        <authorList>
            <person name="Ross B.D."/>
            <person name="Verster A.J."/>
            <person name="Radey M.C."/>
            <person name="Schmidtke D.T."/>
            <person name="Pope C.E."/>
            <person name="Hoffman L.R."/>
            <person name="Hajjar A."/>
            <person name="Peterson S.B."/>
            <person name="Borenstein E."/>
            <person name="Mougous J.D."/>
        </authorList>
    </citation>
    <scope>NUCLEOTIDE SEQUENCE</scope>
    <source>
        <strain evidence="9">3725 D1 iv</strain>
    </source>
</reference>